<dbReference type="EMBL" id="CP162599">
    <property type="protein sequence ID" value="XDK31775.1"/>
    <property type="molecule type" value="Genomic_DNA"/>
</dbReference>
<dbReference type="AlphaFoldDB" id="A0AB39HNE9"/>
<gene>
    <name evidence="1" type="ORF">AB4Y30_12155</name>
</gene>
<reference evidence="1" key="1">
    <citation type="submission" date="2024-07" db="EMBL/GenBank/DDBJ databases">
        <title>Halotolerant mesophilic bacterium Ornithinibacillus sp. 4-3, sp. nov., isolated from soil.</title>
        <authorList>
            <person name="Sidarenka A.V."/>
            <person name="Guliayeva D.E."/>
            <person name="Leanovich S.I."/>
            <person name="Hileuskaya K.S."/>
            <person name="Akhremchuk A.E."/>
            <person name="Sikolenko M.A."/>
            <person name="Valentovich L.N."/>
        </authorList>
    </citation>
    <scope>NUCLEOTIDE SEQUENCE</scope>
    <source>
        <strain evidence="1">4-3</strain>
    </source>
</reference>
<dbReference type="RefSeq" id="WP_368652499.1">
    <property type="nucleotide sequence ID" value="NZ_CP162599.1"/>
</dbReference>
<protein>
    <submittedName>
        <fullName evidence="1">Uncharacterized protein</fullName>
    </submittedName>
</protein>
<accession>A0AB39HNE9</accession>
<proteinExistence type="predicted"/>
<evidence type="ECO:0000313" key="1">
    <source>
        <dbReference type="EMBL" id="XDK31775.1"/>
    </source>
</evidence>
<name>A0AB39HNE9_9BACI</name>
<sequence>MKMKCGAKCFIVTLEKDGVTKHDRVTARTTATARKIIRRTYGNVIEIISVRAET</sequence>
<organism evidence="1">
    <name type="scientific">Ornithinibacillus sp. 4-3</name>
    <dbReference type="NCBI Taxonomy" id="3231488"/>
    <lineage>
        <taxon>Bacteria</taxon>
        <taxon>Bacillati</taxon>
        <taxon>Bacillota</taxon>
        <taxon>Bacilli</taxon>
        <taxon>Bacillales</taxon>
        <taxon>Bacillaceae</taxon>
        <taxon>Ornithinibacillus</taxon>
    </lineage>
</organism>